<organism evidence="1 2">
    <name type="scientific">Gossypium barbadense</name>
    <name type="common">Sea Island cotton</name>
    <name type="synonym">Hibiscus barbadensis</name>
    <dbReference type="NCBI Taxonomy" id="3634"/>
    <lineage>
        <taxon>Eukaryota</taxon>
        <taxon>Viridiplantae</taxon>
        <taxon>Streptophyta</taxon>
        <taxon>Embryophyta</taxon>
        <taxon>Tracheophyta</taxon>
        <taxon>Spermatophyta</taxon>
        <taxon>Magnoliopsida</taxon>
        <taxon>eudicotyledons</taxon>
        <taxon>Gunneridae</taxon>
        <taxon>Pentapetalae</taxon>
        <taxon>rosids</taxon>
        <taxon>malvids</taxon>
        <taxon>Malvales</taxon>
        <taxon>Malvaceae</taxon>
        <taxon>Malvoideae</taxon>
        <taxon>Gossypium</taxon>
    </lineage>
</organism>
<dbReference type="AlphaFoldDB" id="A0A2P5WNN4"/>
<accession>A0A2P5WNN4</accession>
<dbReference type="Proteomes" id="UP000239757">
    <property type="component" value="Unassembled WGS sequence"/>
</dbReference>
<protein>
    <submittedName>
        <fullName evidence="1">Uncharacterized protein</fullName>
    </submittedName>
</protein>
<name>A0A2P5WNN4_GOSBA</name>
<evidence type="ECO:0000313" key="2">
    <source>
        <dbReference type="Proteomes" id="UP000239757"/>
    </source>
</evidence>
<dbReference type="OrthoDB" id="10552507at2759"/>
<sequence>MILEDRFDLDHYFVGVEGERQGLVEDGQTVGDMEMKLAVTGSGLWELILGTGEAVEIERLEFAKVWPFGFGLWLYGTIL</sequence>
<proteinExistence type="predicted"/>
<gene>
    <name evidence="1" type="ORF">GOBAR_AA27966</name>
</gene>
<dbReference type="EMBL" id="KZ666982">
    <property type="protein sequence ID" value="PPR92707.1"/>
    <property type="molecule type" value="Genomic_DNA"/>
</dbReference>
<reference evidence="1 2" key="1">
    <citation type="submission" date="2015-01" db="EMBL/GenBank/DDBJ databases">
        <title>Genome of allotetraploid Gossypium barbadense reveals genomic plasticity and fiber elongation in cotton evolution.</title>
        <authorList>
            <person name="Chen X."/>
            <person name="Liu X."/>
            <person name="Zhao B."/>
            <person name="Zheng H."/>
            <person name="Hu Y."/>
            <person name="Lu G."/>
            <person name="Yang C."/>
            <person name="Chen J."/>
            <person name="Shan C."/>
            <person name="Zhang L."/>
            <person name="Zhou Y."/>
            <person name="Wang L."/>
            <person name="Guo W."/>
            <person name="Bai Y."/>
            <person name="Ruan J."/>
            <person name="Shangguan X."/>
            <person name="Mao Y."/>
            <person name="Jiang J."/>
            <person name="Zhu Y."/>
            <person name="Lei J."/>
            <person name="Kang H."/>
            <person name="Chen S."/>
            <person name="He X."/>
            <person name="Wang R."/>
            <person name="Wang Y."/>
            <person name="Chen J."/>
            <person name="Wang L."/>
            <person name="Yu S."/>
            <person name="Wang B."/>
            <person name="Wei J."/>
            <person name="Song S."/>
            <person name="Lu X."/>
            <person name="Gao Z."/>
            <person name="Gu W."/>
            <person name="Deng X."/>
            <person name="Ma D."/>
            <person name="Wang S."/>
            <person name="Liang W."/>
            <person name="Fang L."/>
            <person name="Cai C."/>
            <person name="Zhu X."/>
            <person name="Zhou B."/>
            <person name="Zhang Y."/>
            <person name="Chen Z."/>
            <person name="Xu S."/>
            <person name="Zhu R."/>
            <person name="Wang S."/>
            <person name="Zhang T."/>
            <person name="Zhao G."/>
        </authorList>
    </citation>
    <scope>NUCLEOTIDE SEQUENCE [LARGE SCALE GENOMIC DNA]</scope>
    <source>
        <strain evidence="2">cv. Xinhai21</strain>
        <tissue evidence="1">Leaf</tissue>
    </source>
</reference>
<evidence type="ECO:0000313" key="1">
    <source>
        <dbReference type="EMBL" id="PPR92707.1"/>
    </source>
</evidence>